<dbReference type="EMBL" id="ML178994">
    <property type="protein sequence ID" value="TFK95065.1"/>
    <property type="molecule type" value="Genomic_DNA"/>
</dbReference>
<dbReference type="OrthoDB" id="2322499at2759"/>
<dbReference type="AlphaFoldDB" id="A0A5C3PYY5"/>
<sequence length="211" mass="24102">MSASARGTKRISLAAATQAGKKRCVETTGACFSTMPLDDLYQIFLHLLPIDLMHISRVNKNLRCVLSNASSLFVRKSTLEQIPEFPDCPANMNILQLVNLIHGYHCNFCDSTEEDLKAKDVTLRRSYQYRFHICDTCVPKHMERTMTGWNIEGVVPKLTLKVARTNKEYFLATVQRHLKEELAKLPKRSKERSAWVLQQKKALTTSDMVRS</sequence>
<name>A0A5C3PYY5_9AGAR</name>
<dbReference type="STRING" id="1884261.A0A5C3PYY5"/>
<feature type="domain" description="F-box" evidence="1">
    <location>
        <begin position="29"/>
        <end position="76"/>
    </location>
</feature>
<organism evidence="3 4">
    <name type="scientific">Pterulicium gracile</name>
    <dbReference type="NCBI Taxonomy" id="1884261"/>
    <lineage>
        <taxon>Eukaryota</taxon>
        <taxon>Fungi</taxon>
        <taxon>Dikarya</taxon>
        <taxon>Basidiomycota</taxon>
        <taxon>Agaricomycotina</taxon>
        <taxon>Agaricomycetes</taxon>
        <taxon>Agaricomycetidae</taxon>
        <taxon>Agaricales</taxon>
        <taxon>Pleurotineae</taxon>
        <taxon>Pterulaceae</taxon>
        <taxon>Pterulicium</taxon>
    </lineage>
</organism>
<proteinExistence type="predicted"/>
<protein>
    <recommendedName>
        <fullName evidence="1">F-box domain-containing protein</fullName>
    </recommendedName>
</protein>
<dbReference type="InterPro" id="IPR036047">
    <property type="entry name" value="F-box-like_dom_sf"/>
</dbReference>
<evidence type="ECO:0000313" key="3">
    <source>
        <dbReference type="EMBL" id="TFK95065.1"/>
    </source>
</evidence>
<evidence type="ECO:0000313" key="2">
    <source>
        <dbReference type="EMBL" id="TFK95064.1"/>
    </source>
</evidence>
<dbReference type="EMBL" id="ML178995">
    <property type="protein sequence ID" value="TFK95064.1"/>
    <property type="molecule type" value="Genomic_DNA"/>
</dbReference>
<dbReference type="Proteomes" id="UP000305067">
    <property type="component" value="Unassembled WGS sequence"/>
</dbReference>
<reference evidence="3 4" key="1">
    <citation type="journal article" date="2019" name="Nat. Ecol. Evol.">
        <title>Megaphylogeny resolves global patterns of mushroom evolution.</title>
        <authorList>
            <person name="Varga T."/>
            <person name="Krizsan K."/>
            <person name="Foldi C."/>
            <person name="Dima B."/>
            <person name="Sanchez-Garcia M."/>
            <person name="Sanchez-Ramirez S."/>
            <person name="Szollosi G.J."/>
            <person name="Szarkandi J.G."/>
            <person name="Papp V."/>
            <person name="Albert L."/>
            <person name="Andreopoulos W."/>
            <person name="Angelini C."/>
            <person name="Antonin V."/>
            <person name="Barry K.W."/>
            <person name="Bougher N.L."/>
            <person name="Buchanan P."/>
            <person name="Buyck B."/>
            <person name="Bense V."/>
            <person name="Catcheside P."/>
            <person name="Chovatia M."/>
            <person name="Cooper J."/>
            <person name="Damon W."/>
            <person name="Desjardin D."/>
            <person name="Finy P."/>
            <person name="Geml J."/>
            <person name="Haridas S."/>
            <person name="Hughes K."/>
            <person name="Justo A."/>
            <person name="Karasinski D."/>
            <person name="Kautmanova I."/>
            <person name="Kiss B."/>
            <person name="Kocsube S."/>
            <person name="Kotiranta H."/>
            <person name="LaButti K.M."/>
            <person name="Lechner B.E."/>
            <person name="Liimatainen K."/>
            <person name="Lipzen A."/>
            <person name="Lukacs Z."/>
            <person name="Mihaltcheva S."/>
            <person name="Morgado L.N."/>
            <person name="Niskanen T."/>
            <person name="Noordeloos M.E."/>
            <person name="Ohm R.A."/>
            <person name="Ortiz-Santana B."/>
            <person name="Ovrebo C."/>
            <person name="Racz N."/>
            <person name="Riley R."/>
            <person name="Savchenko A."/>
            <person name="Shiryaev A."/>
            <person name="Soop K."/>
            <person name="Spirin V."/>
            <person name="Szebenyi C."/>
            <person name="Tomsovsky M."/>
            <person name="Tulloss R.E."/>
            <person name="Uehling J."/>
            <person name="Grigoriev I.V."/>
            <person name="Vagvolgyi C."/>
            <person name="Papp T."/>
            <person name="Martin F.M."/>
            <person name="Miettinen O."/>
            <person name="Hibbett D.S."/>
            <person name="Nagy L.G."/>
        </authorList>
    </citation>
    <scope>NUCLEOTIDE SEQUENCE [LARGE SCALE GENOMIC DNA]</scope>
    <source>
        <strain evidence="3 4">CBS 309.79</strain>
    </source>
</reference>
<gene>
    <name evidence="3" type="ORF">BDV98DRAFT_609158</name>
    <name evidence="2" type="ORF">BDV98DRAFT_609160</name>
</gene>
<keyword evidence="4" id="KW-1185">Reference proteome</keyword>
<dbReference type="InterPro" id="IPR001810">
    <property type="entry name" value="F-box_dom"/>
</dbReference>
<dbReference type="SMART" id="SM00256">
    <property type="entry name" value="FBOX"/>
    <property type="match status" value="1"/>
</dbReference>
<dbReference type="PROSITE" id="PS50181">
    <property type="entry name" value="FBOX"/>
    <property type="match status" value="1"/>
</dbReference>
<accession>A0A5C3PYY5</accession>
<evidence type="ECO:0000313" key="4">
    <source>
        <dbReference type="Proteomes" id="UP000305067"/>
    </source>
</evidence>
<evidence type="ECO:0000259" key="1">
    <source>
        <dbReference type="PROSITE" id="PS50181"/>
    </source>
</evidence>
<dbReference type="SUPFAM" id="SSF81383">
    <property type="entry name" value="F-box domain"/>
    <property type="match status" value="1"/>
</dbReference>